<feature type="compositionally biased region" description="Pro residues" evidence="1">
    <location>
        <begin position="545"/>
        <end position="561"/>
    </location>
</feature>
<feature type="compositionally biased region" description="Polar residues" evidence="1">
    <location>
        <begin position="457"/>
        <end position="471"/>
    </location>
</feature>
<feature type="region of interest" description="Disordered" evidence="1">
    <location>
        <begin position="662"/>
        <end position="692"/>
    </location>
</feature>
<feature type="compositionally biased region" description="Low complexity" evidence="1">
    <location>
        <begin position="203"/>
        <end position="213"/>
    </location>
</feature>
<feature type="compositionally biased region" description="Low complexity" evidence="1">
    <location>
        <begin position="389"/>
        <end position="404"/>
    </location>
</feature>
<proteinExistence type="predicted"/>
<evidence type="ECO:0000256" key="1">
    <source>
        <dbReference type="SAM" id="MobiDB-lite"/>
    </source>
</evidence>
<feature type="compositionally biased region" description="Low complexity" evidence="1">
    <location>
        <begin position="255"/>
        <end position="272"/>
    </location>
</feature>
<feature type="compositionally biased region" description="Low complexity" evidence="1">
    <location>
        <begin position="473"/>
        <end position="484"/>
    </location>
</feature>
<feature type="compositionally biased region" description="Basic and acidic residues" evidence="1">
    <location>
        <begin position="664"/>
        <end position="692"/>
    </location>
</feature>
<feature type="compositionally biased region" description="Pro residues" evidence="1">
    <location>
        <begin position="273"/>
        <end position="282"/>
    </location>
</feature>
<feature type="compositionally biased region" description="Polar residues" evidence="1">
    <location>
        <begin position="499"/>
        <end position="512"/>
    </location>
</feature>
<keyword evidence="3" id="KW-1185">Reference proteome</keyword>
<reference evidence="2 3" key="1">
    <citation type="journal article" date="2019" name="Int. J. Syst. Evol. Microbiol.">
        <title>The Global Catalogue of Microorganisms (GCM) 10K type strain sequencing project: providing services to taxonomists for standard genome sequencing and annotation.</title>
        <authorList>
            <consortium name="The Broad Institute Genomics Platform"/>
            <consortium name="The Broad Institute Genome Sequencing Center for Infectious Disease"/>
            <person name="Wu L."/>
            <person name="Ma J."/>
        </authorList>
    </citation>
    <scope>NUCLEOTIDE SEQUENCE [LARGE SCALE GENOMIC DNA]</scope>
    <source>
        <strain evidence="2 3">JCM 14560</strain>
    </source>
</reference>
<accession>A0ABN3A5I5</accession>
<organism evidence="2 3">
    <name type="scientific">Kitasatospora kazusensis</name>
    <dbReference type="NCBI Taxonomy" id="407974"/>
    <lineage>
        <taxon>Bacteria</taxon>
        <taxon>Bacillati</taxon>
        <taxon>Actinomycetota</taxon>
        <taxon>Actinomycetes</taxon>
        <taxon>Kitasatosporales</taxon>
        <taxon>Streptomycetaceae</taxon>
        <taxon>Kitasatospora</taxon>
    </lineage>
</organism>
<feature type="compositionally biased region" description="Polar residues" evidence="1">
    <location>
        <begin position="156"/>
        <end position="171"/>
    </location>
</feature>
<feature type="compositionally biased region" description="Basic and acidic residues" evidence="1">
    <location>
        <begin position="187"/>
        <end position="199"/>
    </location>
</feature>
<gene>
    <name evidence="2" type="ORF">GCM10009760_53150</name>
</gene>
<feature type="compositionally biased region" description="Polar residues" evidence="1">
    <location>
        <begin position="331"/>
        <end position="350"/>
    </location>
</feature>
<protein>
    <submittedName>
        <fullName evidence="2">Uncharacterized protein</fullName>
    </submittedName>
</protein>
<comment type="caution">
    <text evidence="2">The sequence shown here is derived from an EMBL/GenBank/DDBJ whole genome shotgun (WGS) entry which is preliminary data.</text>
</comment>
<sequence>MADETTGGTVLGFPGLMVPGAVGEGGPPTLAPLTGEFAPPASLSVPESPALGGAAETAAHGMEAAPAAGPGSLAGVAAMSSVMMAGITVAALRGAYHAVGYLKARAEHFKSVRDQQEAVTGKANSELEKAWLNAFTAQQRGRMQSGPEFGRASKNPAPNSGQNSGVKNSSAPAAMKQGPVGKPLADTAKKPEVARKGGLDARAGAAGSPGPGAMQDARRKALEASGKSGRPGPNSGPEKGPKDRSGKQLAAPDTIRGAARQRAAARIAGGPAPKTPKQPSPPDTLRGAARQRAANRITNGPTPKTPKTPKQPLGPDTIRGAARHRAADRINTGSWKPTGAHQGSGTTPTTIRGALRTRAAGRILNGKKAKAQAAQPGTPTPPGPKVNLTKTPKAPGATGAAGAAGAAGAGGTAAGAAAGAAGRKARRRARPKPRATVRPKARARSRSKAKARSSKAGSAQGQWQRAGTRKSQAAGGTSGPTAGSAAGGFGPPPGWGHTQGPTVTYSQANRPGSHTAGAIGSGPTALPRAPYISPHARPGTTRPGPTQPPAGGPPVTIPAPRAPHGTQYADSDLTIGDVIEADADMAEEIMQGADDARLAAEGCESLLGGLEALHAMVLELKVPGVLEGMVAWLIEQAGLVQAKAEAVAEAIPGAAEAIAQAGHNAERRDKPVADVVRDQGHIAPAEREYHEE</sequence>
<dbReference type="Proteomes" id="UP001422759">
    <property type="component" value="Unassembled WGS sequence"/>
</dbReference>
<evidence type="ECO:0000313" key="2">
    <source>
        <dbReference type="EMBL" id="GAA2154330.1"/>
    </source>
</evidence>
<feature type="compositionally biased region" description="Basic residues" evidence="1">
    <location>
        <begin position="423"/>
        <end position="453"/>
    </location>
</feature>
<feature type="region of interest" description="Disordered" evidence="1">
    <location>
        <begin position="140"/>
        <end position="569"/>
    </location>
</feature>
<name>A0ABN3A5I5_9ACTN</name>
<dbReference type="EMBL" id="BAAANT010000041">
    <property type="protein sequence ID" value="GAA2154330.1"/>
    <property type="molecule type" value="Genomic_DNA"/>
</dbReference>
<evidence type="ECO:0000313" key="3">
    <source>
        <dbReference type="Proteomes" id="UP001422759"/>
    </source>
</evidence>